<feature type="compositionally biased region" description="Low complexity" evidence="12">
    <location>
        <begin position="263"/>
        <end position="272"/>
    </location>
</feature>
<sequence length="730" mass="76766">MKSAKSPAVVDGRRSQPVRQTRTNPSKATGAALQRSASGRGAINGSAVVHDQPIDIFPGLTHFTDAITALPKELVRHFTLLKEVDAKISTPTEQLRELVTACASSPFPQLKNTDDATSTSSAAAASPASATAASVHNGSASSSSTSSTSILLNNALRPVPIHDDAYQAAVSDPSNVPRRRLFHETASHIKDMLIALDEKNHVINTANEVLQRHLSRIEGVWPHLETEFSEEAKWGSTTHWAYPENRLGKPAHNERGSRRDGPSAAAQQAAEEAAARSESRKQAVQAKKQQRHQAHEADADDHKAEGTKKSQSTKGRKNNNNNTESNNAGLGLGITAPGTSNGANPPSKRRKVEKPVNGGGLPTERAMSTVFGNSASKSAKSTTSPRTTPVPEGGQKKRKALPSGPTQSKKSKNGSGTTPSATASPILSSFPDNKAPGRASPAPGSSTPRPSSSRSRQPPAQNATETSNTAAATNNNGNSKARPSSSASNKPNGVIPGTPDVVPTVDSKPTEEPSEAPKPEVATATTAKEPDVNADRPVSASTSTKKDPPPKPEETEKKAETAPSVPAPVATTTSAPAPPVTNSTTTTIATVTTKSGRASKPSTPALATFQEAARSRSSRTTESTSKRSHKKSSAAQVNSANQTSGESANNKSPRGEEDEDGDIDADEPTYCYCNSVSYGAMVACDAEGCEREWFHLECVGLKVPPKQNVKWYCEDCKERMKAGGKKTSTR</sequence>
<dbReference type="SMART" id="SM01408">
    <property type="entry name" value="ING"/>
    <property type="match status" value="1"/>
</dbReference>
<evidence type="ECO:0000256" key="6">
    <source>
        <dbReference type="ARBA" id="ARBA00022853"/>
    </source>
</evidence>
<accession>A0A084GBP9</accession>
<proteinExistence type="inferred from homology"/>
<feature type="compositionally biased region" description="Low complexity" evidence="12">
    <location>
        <begin position="436"/>
        <end position="481"/>
    </location>
</feature>
<evidence type="ECO:0000256" key="11">
    <source>
        <dbReference type="RuleBase" id="RU361213"/>
    </source>
</evidence>
<dbReference type="CDD" id="cd15505">
    <property type="entry name" value="PHD_ING"/>
    <property type="match status" value="1"/>
</dbReference>
<evidence type="ECO:0000256" key="12">
    <source>
        <dbReference type="SAM" id="MobiDB-lite"/>
    </source>
</evidence>
<dbReference type="GO" id="GO:0033698">
    <property type="term" value="C:Rpd3L complex"/>
    <property type="evidence" value="ECO:0007669"/>
    <property type="project" value="TreeGrafter"/>
</dbReference>
<comment type="function">
    <text evidence="11">Component of an histone acetyltransferase complex.</text>
</comment>
<feature type="binding site" evidence="9">
    <location>
        <position position="716"/>
    </location>
    <ligand>
        <name>Zn(2+)</name>
        <dbReference type="ChEBI" id="CHEBI:29105"/>
        <label>2</label>
    </ligand>
</feature>
<dbReference type="Gene3D" id="6.10.140.1740">
    <property type="match status" value="1"/>
</dbReference>
<keyword evidence="5 9" id="KW-0862">Zinc</keyword>
<feature type="region of interest" description="Disordered" evidence="12">
    <location>
        <begin position="241"/>
        <end position="665"/>
    </location>
</feature>
<dbReference type="KEGG" id="sapo:SAPIO_CDS2859"/>
<organism evidence="14 15">
    <name type="scientific">Pseudallescheria apiosperma</name>
    <name type="common">Scedosporium apiospermum</name>
    <dbReference type="NCBI Taxonomy" id="563466"/>
    <lineage>
        <taxon>Eukaryota</taxon>
        <taxon>Fungi</taxon>
        <taxon>Dikarya</taxon>
        <taxon>Ascomycota</taxon>
        <taxon>Pezizomycotina</taxon>
        <taxon>Sordariomycetes</taxon>
        <taxon>Hypocreomycetidae</taxon>
        <taxon>Microascales</taxon>
        <taxon>Microascaceae</taxon>
        <taxon>Scedosporium</taxon>
    </lineage>
</organism>
<keyword evidence="4 10" id="KW-0863">Zinc-finger</keyword>
<feature type="binding site" evidence="9">
    <location>
        <position position="698"/>
    </location>
    <ligand>
        <name>Zn(2+)</name>
        <dbReference type="ChEBI" id="CHEBI:29105"/>
        <label>1</label>
    </ligand>
</feature>
<dbReference type="HOGENOM" id="CLU_006204_0_0_1"/>
<feature type="binding site" evidence="9">
    <location>
        <position position="713"/>
    </location>
    <ligand>
        <name>Zn(2+)</name>
        <dbReference type="ChEBI" id="CHEBI:29105"/>
        <label>2</label>
    </ligand>
</feature>
<dbReference type="EMBL" id="JOWA01000087">
    <property type="protein sequence ID" value="KEZ44761.1"/>
    <property type="molecule type" value="Genomic_DNA"/>
</dbReference>
<dbReference type="OrthoDB" id="4173905at2759"/>
<evidence type="ECO:0000313" key="14">
    <source>
        <dbReference type="EMBL" id="KEZ44761.1"/>
    </source>
</evidence>
<evidence type="ECO:0000313" key="15">
    <source>
        <dbReference type="Proteomes" id="UP000028545"/>
    </source>
</evidence>
<dbReference type="SMART" id="SM00249">
    <property type="entry name" value="PHD"/>
    <property type="match status" value="1"/>
</dbReference>
<feature type="compositionally biased region" description="Low complexity" evidence="12">
    <location>
        <begin position="561"/>
        <end position="593"/>
    </location>
</feature>
<feature type="binding site" evidence="9">
    <location>
        <position position="684"/>
    </location>
    <ligand>
        <name>Zn(2+)</name>
        <dbReference type="ChEBI" id="CHEBI:29105"/>
        <label>2</label>
    </ligand>
</feature>
<dbReference type="Proteomes" id="UP000028545">
    <property type="component" value="Unassembled WGS sequence"/>
</dbReference>
<feature type="binding site" evidence="9">
    <location>
        <position position="689"/>
    </location>
    <ligand>
        <name>Zn(2+)</name>
        <dbReference type="ChEBI" id="CHEBI:29105"/>
        <label>2</label>
    </ligand>
</feature>
<feature type="compositionally biased region" description="Basic and acidic residues" evidence="12">
    <location>
        <begin position="251"/>
        <end position="261"/>
    </location>
</feature>
<dbReference type="PROSITE" id="PS50016">
    <property type="entry name" value="ZF_PHD_2"/>
    <property type="match status" value="1"/>
</dbReference>
<feature type="compositionally biased region" description="Polar residues" evidence="12">
    <location>
        <begin position="636"/>
        <end position="652"/>
    </location>
</feature>
<feature type="compositionally biased region" description="Basic and acidic residues" evidence="12">
    <location>
        <begin position="544"/>
        <end position="560"/>
    </location>
</feature>
<name>A0A084GBP9_PSEDA</name>
<feature type="domain" description="PHD-type" evidence="13">
    <location>
        <begin position="668"/>
        <end position="719"/>
    </location>
</feature>
<comment type="similarity">
    <text evidence="2 11">Belongs to the ING family.</text>
</comment>
<feature type="binding site" evidence="9">
    <location>
        <position position="671"/>
    </location>
    <ligand>
        <name>Zn(2+)</name>
        <dbReference type="ChEBI" id="CHEBI:29105"/>
        <label>1</label>
    </ligand>
</feature>
<keyword evidence="7 11" id="KW-0539">Nucleus</keyword>
<dbReference type="GO" id="GO:0006355">
    <property type="term" value="P:regulation of DNA-templated transcription"/>
    <property type="evidence" value="ECO:0007669"/>
    <property type="project" value="TreeGrafter"/>
</dbReference>
<evidence type="ECO:0000256" key="7">
    <source>
        <dbReference type="ARBA" id="ARBA00023242"/>
    </source>
</evidence>
<evidence type="ECO:0000256" key="5">
    <source>
        <dbReference type="ARBA" id="ARBA00022833"/>
    </source>
</evidence>
<feature type="compositionally biased region" description="Polar residues" evidence="12">
    <location>
        <begin position="17"/>
        <end position="27"/>
    </location>
</feature>
<feature type="site" description="Histone H3K4me3 binding" evidence="8">
    <location>
        <position position="670"/>
    </location>
</feature>
<feature type="compositionally biased region" description="Polar residues" evidence="12">
    <location>
        <begin position="404"/>
        <end position="431"/>
    </location>
</feature>
<dbReference type="InterPro" id="IPR019786">
    <property type="entry name" value="Zinc_finger_PHD-type_CS"/>
</dbReference>
<gene>
    <name evidence="14" type="ORF">SAPIO_CDS2859</name>
</gene>
<evidence type="ECO:0000256" key="4">
    <source>
        <dbReference type="ARBA" id="ARBA00022771"/>
    </source>
</evidence>
<feature type="compositionally biased region" description="Basic and acidic residues" evidence="12">
    <location>
        <begin position="293"/>
        <end position="308"/>
    </location>
</feature>
<keyword evidence="6 11" id="KW-0156">Chromatin regulator</keyword>
<dbReference type="InterPro" id="IPR011011">
    <property type="entry name" value="Znf_FYVE_PHD"/>
</dbReference>
<evidence type="ECO:0000256" key="10">
    <source>
        <dbReference type="PROSITE-ProRule" id="PRU00146"/>
    </source>
</evidence>
<keyword evidence="15" id="KW-1185">Reference proteome</keyword>
<feature type="site" description="Histone H3K4me3 binding" evidence="8">
    <location>
        <position position="693"/>
    </location>
</feature>
<dbReference type="InterPro" id="IPR001965">
    <property type="entry name" value="Znf_PHD"/>
</dbReference>
<dbReference type="Gene3D" id="3.30.40.10">
    <property type="entry name" value="Zinc/RING finger domain, C3HC4 (zinc finger)"/>
    <property type="match status" value="1"/>
</dbReference>
<feature type="region of interest" description="Disordered" evidence="12">
    <location>
        <begin position="1"/>
        <end position="38"/>
    </location>
</feature>
<evidence type="ECO:0000259" key="13">
    <source>
        <dbReference type="PROSITE" id="PS50016"/>
    </source>
</evidence>
<dbReference type="RefSeq" id="XP_016644560.1">
    <property type="nucleotide sequence ID" value="XM_016785778.1"/>
</dbReference>
<dbReference type="SUPFAM" id="SSF57903">
    <property type="entry name" value="FYVE/PHD zinc finger"/>
    <property type="match status" value="1"/>
</dbReference>
<dbReference type="AlphaFoldDB" id="A0A084GBP9"/>
<feature type="site" description="Histone H3K4me3 binding" evidence="8">
    <location>
        <position position="681"/>
    </location>
</feature>
<evidence type="ECO:0000256" key="1">
    <source>
        <dbReference type="ARBA" id="ARBA00004123"/>
    </source>
</evidence>
<dbReference type="InterPro" id="IPR024610">
    <property type="entry name" value="ING_N_histone-binding"/>
</dbReference>
<comment type="subunit">
    <text evidence="11">Component of an histone acetyltransferase complex. Interacts with H3K4me3 and to a lesser extent with H3K4me2.</text>
</comment>
<dbReference type="VEuPathDB" id="FungiDB:SAPIO_CDS2859"/>
<dbReference type="GeneID" id="27721931"/>
<comment type="caution">
    <text evidence="14">The sequence shown here is derived from an EMBL/GenBank/DDBJ whole genome shotgun (WGS) entry which is preliminary data.</text>
</comment>
<comment type="subcellular location">
    <subcellularLocation>
        <location evidence="1 11">Nucleus</location>
    </subcellularLocation>
</comment>
<feature type="compositionally biased region" description="Polar residues" evidence="12">
    <location>
        <begin position="482"/>
        <end position="491"/>
    </location>
</feature>
<comment type="domain">
    <text evidence="11">The PHD-type zinc finger mediates the binding to H3K4me3.</text>
</comment>
<dbReference type="GO" id="GO:0070210">
    <property type="term" value="C:Rpd3L-Expanded complex"/>
    <property type="evidence" value="ECO:0007669"/>
    <property type="project" value="TreeGrafter"/>
</dbReference>
<dbReference type="PROSITE" id="PS01359">
    <property type="entry name" value="ZF_PHD_1"/>
    <property type="match status" value="1"/>
</dbReference>
<dbReference type="GO" id="GO:0006325">
    <property type="term" value="P:chromatin organization"/>
    <property type="evidence" value="ECO:0007669"/>
    <property type="project" value="UniProtKB-KW"/>
</dbReference>
<dbReference type="PANTHER" id="PTHR10333:SF42">
    <property type="entry name" value="INHIBITOR OF GROWTH PROTEIN 5"/>
    <property type="match status" value="1"/>
</dbReference>
<dbReference type="OMA" id="WAYSNRN"/>
<evidence type="ECO:0000256" key="9">
    <source>
        <dbReference type="PIRSR" id="PIRSR628651-51"/>
    </source>
</evidence>
<feature type="site" description="Histone H3K4me3 binding" evidence="8">
    <location>
        <position position="685"/>
    </location>
</feature>
<dbReference type="InterPro" id="IPR019787">
    <property type="entry name" value="Znf_PHD-finger"/>
</dbReference>
<evidence type="ECO:0000256" key="2">
    <source>
        <dbReference type="ARBA" id="ARBA00010210"/>
    </source>
</evidence>
<dbReference type="Pfam" id="PF12998">
    <property type="entry name" value="ING"/>
    <property type="match status" value="1"/>
</dbReference>
<evidence type="ECO:0000256" key="8">
    <source>
        <dbReference type="PIRSR" id="PIRSR628651-50"/>
    </source>
</evidence>
<feature type="compositionally biased region" description="Acidic residues" evidence="12">
    <location>
        <begin position="656"/>
        <end position="665"/>
    </location>
</feature>
<dbReference type="InterPro" id="IPR028651">
    <property type="entry name" value="ING_fam"/>
</dbReference>
<dbReference type="GO" id="GO:0008270">
    <property type="term" value="F:zinc ion binding"/>
    <property type="evidence" value="ECO:0007669"/>
    <property type="project" value="UniProtKB-KW"/>
</dbReference>
<reference evidence="14 15" key="1">
    <citation type="journal article" date="2014" name="Genome Announc.">
        <title>Draft genome sequence of the pathogenic fungus Scedosporium apiospermum.</title>
        <authorList>
            <person name="Vandeputte P."/>
            <person name="Ghamrawi S."/>
            <person name="Rechenmann M."/>
            <person name="Iltis A."/>
            <person name="Giraud S."/>
            <person name="Fleury M."/>
            <person name="Thornton C."/>
            <person name="Delhaes L."/>
            <person name="Meyer W."/>
            <person name="Papon N."/>
            <person name="Bouchara J.P."/>
        </authorList>
    </citation>
    <scope>NUCLEOTIDE SEQUENCE [LARGE SCALE GENOMIC DNA]</scope>
    <source>
        <strain evidence="14 15">IHEM 14462</strain>
    </source>
</reference>
<feature type="compositionally biased region" description="Low complexity" evidence="12">
    <location>
        <begin position="318"/>
        <end position="327"/>
    </location>
</feature>
<dbReference type="InterPro" id="IPR013083">
    <property type="entry name" value="Znf_RING/FYVE/PHD"/>
</dbReference>
<keyword evidence="3 9" id="KW-0479">Metal-binding</keyword>
<evidence type="ECO:0000256" key="3">
    <source>
        <dbReference type="ARBA" id="ARBA00022723"/>
    </source>
</evidence>
<protein>
    <recommendedName>
        <fullName evidence="11">Chromatin modification-related protein</fullName>
    </recommendedName>
</protein>
<feature type="compositionally biased region" description="Basic and acidic residues" evidence="12">
    <location>
        <begin position="508"/>
        <end position="518"/>
    </location>
</feature>
<dbReference type="PANTHER" id="PTHR10333">
    <property type="entry name" value="INHIBITOR OF GROWTH PROTEIN"/>
    <property type="match status" value="1"/>
</dbReference>
<feature type="compositionally biased region" description="Low complexity" evidence="12">
    <location>
        <begin position="374"/>
        <end position="384"/>
    </location>
</feature>
<feature type="binding site" evidence="9">
    <location>
        <position position="695"/>
    </location>
    <ligand>
        <name>Zn(2+)</name>
        <dbReference type="ChEBI" id="CHEBI:29105"/>
        <label>1</label>
    </ligand>
</feature>
<feature type="binding site" evidence="9">
    <location>
        <position position="673"/>
    </location>
    <ligand>
        <name>Zn(2+)</name>
        <dbReference type="ChEBI" id="CHEBI:29105"/>
        <label>1</label>
    </ligand>
</feature>